<proteinExistence type="predicted"/>
<evidence type="ECO:0000313" key="3">
    <source>
        <dbReference type="Proteomes" id="UP000218209"/>
    </source>
</evidence>
<keyword evidence="3" id="KW-1185">Reference proteome</keyword>
<protein>
    <submittedName>
        <fullName evidence="2">Uncharacterized protein</fullName>
    </submittedName>
</protein>
<evidence type="ECO:0000313" key="2">
    <source>
        <dbReference type="EMBL" id="OSX75131.1"/>
    </source>
</evidence>
<organism evidence="2 3">
    <name type="scientific">Porphyra umbilicalis</name>
    <name type="common">Purple laver</name>
    <name type="synonym">Red alga</name>
    <dbReference type="NCBI Taxonomy" id="2786"/>
    <lineage>
        <taxon>Eukaryota</taxon>
        <taxon>Rhodophyta</taxon>
        <taxon>Bangiophyceae</taxon>
        <taxon>Bangiales</taxon>
        <taxon>Bangiaceae</taxon>
        <taxon>Porphyra</taxon>
    </lineage>
</organism>
<feature type="region of interest" description="Disordered" evidence="1">
    <location>
        <begin position="1"/>
        <end position="48"/>
    </location>
</feature>
<gene>
    <name evidence="2" type="ORF">BU14_0254s0011</name>
</gene>
<feature type="region of interest" description="Disordered" evidence="1">
    <location>
        <begin position="126"/>
        <end position="195"/>
    </location>
</feature>
<feature type="compositionally biased region" description="Basic residues" evidence="1">
    <location>
        <begin position="295"/>
        <end position="304"/>
    </location>
</feature>
<reference evidence="2 3" key="1">
    <citation type="submission" date="2017-03" db="EMBL/GenBank/DDBJ databases">
        <title>WGS assembly of Porphyra umbilicalis.</title>
        <authorList>
            <person name="Brawley S.H."/>
            <person name="Blouin N.A."/>
            <person name="Ficko-Blean E."/>
            <person name="Wheeler G.L."/>
            <person name="Lohr M."/>
            <person name="Goodson H.V."/>
            <person name="Jenkins J.W."/>
            <person name="Blaby-Haas C.E."/>
            <person name="Helliwell K.E."/>
            <person name="Chan C."/>
            <person name="Marriage T."/>
            <person name="Bhattacharya D."/>
            <person name="Klein A.S."/>
            <person name="Badis Y."/>
            <person name="Brodie J."/>
            <person name="Cao Y."/>
            <person name="Collen J."/>
            <person name="Dittami S.M."/>
            <person name="Gachon C.M."/>
            <person name="Green B.R."/>
            <person name="Karpowicz S."/>
            <person name="Kim J.W."/>
            <person name="Kudahl U."/>
            <person name="Lin S."/>
            <person name="Michel G."/>
            <person name="Mittag M."/>
            <person name="Olson B.J."/>
            <person name="Pangilinan J."/>
            <person name="Peng Y."/>
            <person name="Qiu H."/>
            <person name="Shu S."/>
            <person name="Singer J.T."/>
            <person name="Smith A.G."/>
            <person name="Sprecher B.N."/>
            <person name="Wagner V."/>
            <person name="Wang W."/>
            <person name="Wang Z.-Y."/>
            <person name="Yan J."/>
            <person name="Yarish C."/>
            <person name="Zoeuner-Riek S."/>
            <person name="Zhuang Y."/>
            <person name="Zou Y."/>
            <person name="Lindquist E.A."/>
            <person name="Grimwood J."/>
            <person name="Barry K."/>
            <person name="Rokhsar D.S."/>
            <person name="Schmutz J."/>
            <person name="Stiller J.W."/>
            <person name="Grossman A.R."/>
            <person name="Prochnik S.E."/>
        </authorList>
    </citation>
    <scope>NUCLEOTIDE SEQUENCE [LARGE SCALE GENOMIC DNA]</scope>
    <source>
        <strain evidence="2">4086291</strain>
    </source>
</reference>
<dbReference type="EMBL" id="KV918917">
    <property type="protein sequence ID" value="OSX75131.1"/>
    <property type="molecule type" value="Genomic_DNA"/>
</dbReference>
<feature type="compositionally biased region" description="Low complexity" evidence="1">
    <location>
        <begin position="126"/>
        <end position="145"/>
    </location>
</feature>
<feature type="region of interest" description="Disordered" evidence="1">
    <location>
        <begin position="269"/>
        <end position="304"/>
    </location>
</feature>
<feature type="region of interest" description="Disordered" evidence="1">
    <location>
        <begin position="65"/>
        <end position="84"/>
    </location>
</feature>
<feature type="compositionally biased region" description="Low complexity" evidence="1">
    <location>
        <begin position="174"/>
        <end position="186"/>
    </location>
</feature>
<feature type="region of interest" description="Disordered" evidence="1">
    <location>
        <begin position="229"/>
        <end position="252"/>
    </location>
</feature>
<accession>A0A1X6P2N8</accession>
<dbReference type="AlphaFoldDB" id="A0A1X6P2N8"/>
<evidence type="ECO:0000256" key="1">
    <source>
        <dbReference type="SAM" id="MobiDB-lite"/>
    </source>
</evidence>
<dbReference type="Proteomes" id="UP000218209">
    <property type="component" value="Unassembled WGS sequence"/>
</dbReference>
<name>A0A1X6P2N8_PORUM</name>
<sequence>MDPARAAGAVGHGVPPPHAAGRVPVRRSGAHTPRRRCWQAPSTPPPTHALVDARRRQGTLAVAAGRFGHPRRAPPPAPRPARCAPLLPRLWSFGSNSHTSVETPPPPCRPPWRPCHGSPRSPPASSTACSCSARSSSSPSSSQSCGPPPRRSSRPPRRCPPTRAAASPRPPPIRACVTASRRSSAPRGRRASRLRSSAASPAACVACPTSLKRWGGWCSASPGRWPRLSWPPRGRRRRGGGGRGRAPSSSPRGWWRACLWGGAPWPRSAHAGGASVRGHTAAGETVSPPTGTRAARGHRRWGDR</sequence>
<feature type="compositionally biased region" description="Basic residues" evidence="1">
    <location>
        <begin position="24"/>
        <end position="37"/>
    </location>
</feature>